<comment type="caution">
    <text evidence="11">The sequence shown here is derived from an EMBL/GenBank/DDBJ whole genome shotgun (WGS) entry which is preliminary data.</text>
</comment>
<sequence>MKILHPISVFLFLCGGYLVICSESEDIKKREPRYLFTSPKTLTAGRNETVCMSLYESILPARVLVDLKIRDKHHVTSHNLHSENECFDISTPKLKHHVKDAQYASIHLQVQLNGTVYSGHTQDPLLIYPNHNVIFMETDKTIYKPNDKVRIRILILTQDLMAPESYIIPVIKIINPSGITVTVWENIPTELGLVQLEHQLAHETTMGKWEIEVDDITKTFYVKEHILPRFTVSFDFPKSIYSRSNIIKFIICGKYAFNQNVKGIALIKITLAKYNRQEVTDAKELQNGCATFEFLADVLHLHEQVNSDLHLVATITEHGTSRAETETGKSQITNKAYNLKFADDNKHFQPGLPYHGKLKATDSLISLRGEVIKICYNIAVDKIWNIKDVSQCSNFTFGHDDTIYFTILPIKNNVLQIKLHATSLNQTIIQRSSENIYPNRLNDEINAYFTVHRWYSPTNSYIQLDRTNKINAKCKAAQQFVVYYTTAKLRDSSNITFHYMIKSRNSILKIRSITHATRKQHIFNYNELKNVIGTNHSYIKTESLVDKYILKFKLDPRVIAKYQLIVYYSLPNGELVAASTDVYVEKCLQNKVETNWSSQHYYPGERANIIIKTSEHSLCAVSAVDKAVTFAGYSKPLNIHSLLKPFLIERVTRLSNKLNCIQPSHKKALAATLTTTETPTWDLRRRRRKRYYGMNIYDQFDTYEAFNNFGVSVISNMRLITKPCIYNTYINSFSAGYDVPDSRVQSLTSPREIYYDIHSEDRGTYIRSFFPDTWLWELVPVGTQETRVSRDLPHTITTWVSNTLCVSPTLGIGLSPQTEIVAFQPFFLEVLTPPSIKRGETLYLEVVLFNYMKYSIPVRITLGDSDGLELPGHPDERSEIHCIFAQDSKTVIFRFQGTKLGKLSVNVLAEVESSYPGECGPEVIINKRDMVVKEILVQPEGHLIHDTKSALLCTQDSMSANNASWNLELPDDMIPDSAKAKLIINADLLGPVIHNLEKLLIVPTGCGEQIMATLAPNLYILEYLKATGKLTPSIQQRAKRNLKIGYQRILDYVHNDGSFSAFGYHDSSGSMFLTAFVVWTLQSSKAYIYVDQNVIDRAVRWIVEHQLENGCFATISHAFHDMGGTNTENSTAALTSYVLISLLESGIPLSETVRTNAKYCIRGHFSPDKYTLAISTYALSLVGWESEATRSLQRLLQVATREDNLMWWSTPGSDATNIEMTSYVLKSLLHQNTSENLVHANSVVRWLVSQRGPRGGFVTTQDTVIALSAITKYAVLVRSKDADLRVNITGENEEYEVIINAKDRLKTKQQDIKELPNSVDVMIEGKGCVLIQVQTHYNVEHITSSEAFKLAVDVDPVSTTDYCSIATVSPCISYTGPGLLSNMAILEVAMPSGYEPDRASLFKLVEEKDSKVKKFEESENQVILYFTELNNEPICVPFNINENSKVDARVDANVKLYDYYNPKLQVSTTYTINKCQPNKITPIPHLPLNINGENITEIYLSSNDTLNNEQGYDEVDGFIENMENPVNTTQNNIVKRALINSEDQSIGLNPDFINMDIDMAVPEGSEGNTPTYVKFRNNGNASNSG</sequence>
<dbReference type="Pfam" id="PF00207">
    <property type="entry name" value="A2M"/>
    <property type="match status" value="1"/>
</dbReference>
<feature type="domain" description="Alpha-macroglobulin receptor-binding" evidence="10">
    <location>
        <begin position="1381"/>
        <end position="1470"/>
    </location>
</feature>
<evidence type="ECO:0000256" key="1">
    <source>
        <dbReference type="ARBA" id="ARBA00010952"/>
    </source>
</evidence>
<keyword evidence="4" id="KW-0722">Serine protease inhibitor</keyword>
<dbReference type="OrthoDB" id="9998011at2759"/>
<keyword evidence="3 7" id="KW-0732">Signal</keyword>
<dbReference type="InterPro" id="IPR008930">
    <property type="entry name" value="Terpenoid_cyclase/PrenylTrfase"/>
</dbReference>
<dbReference type="Pfam" id="PF07703">
    <property type="entry name" value="A2M_BRD"/>
    <property type="match status" value="1"/>
</dbReference>
<dbReference type="Pfam" id="PF07678">
    <property type="entry name" value="TED_complement"/>
    <property type="match status" value="1"/>
</dbReference>
<feature type="signal peptide" evidence="7">
    <location>
        <begin position="1"/>
        <end position="24"/>
    </location>
</feature>
<dbReference type="SMART" id="SM01359">
    <property type="entry name" value="A2M_N_2"/>
    <property type="match status" value="1"/>
</dbReference>
<dbReference type="Gene3D" id="2.60.40.690">
    <property type="entry name" value="Alpha-macroglobulin, receptor-binding domain"/>
    <property type="match status" value="1"/>
</dbReference>
<dbReference type="PANTHER" id="PTHR11412:SF171">
    <property type="entry name" value="PREGNANCY ZONE PROTEIN-LIKE PROTEIN"/>
    <property type="match status" value="1"/>
</dbReference>
<dbReference type="GO" id="GO:0004867">
    <property type="term" value="F:serine-type endopeptidase inhibitor activity"/>
    <property type="evidence" value="ECO:0007669"/>
    <property type="project" value="UniProtKB-KW"/>
</dbReference>
<keyword evidence="6" id="KW-0325">Glycoprotein</keyword>
<evidence type="ECO:0000259" key="8">
    <source>
        <dbReference type="SMART" id="SM01359"/>
    </source>
</evidence>
<gene>
    <name evidence="11" type="ORF">ILUMI_05497</name>
</gene>
<dbReference type="Gene3D" id="2.60.40.1940">
    <property type="match status" value="1"/>
</dbReference>
<keyword evidence="12" id="KW-1185">Reference proteome</keyword>
<dbReference type="InterPro" id="IPR041813">
    <property type="entry name" value="A2M_TED"/>
</dbReference>
<comment type="similarity">
    <text evidence="1">Belongs to the protease inhibitor I39 (alpha-2-macroglobulin) family.</text>
</comment>
<dbReference type="InterPro" id="IPR019742">
    <property type="entry name" value="MacrogloblnA2_CS"/>
</dbReference>
<dbReference type="SMART" id="SM01360">
    <property type="entry name" value="A2M"/>
    <property type="match status" value="1"/>
</dbReference>
<dbReference type="Gene3D" id="2.20.130.20">
    <property type="match status" value="1"/>
</dbReference>
<evidence type="ECO:0000256" key="4">
    <source>
        <dbReference type="ARBA" id="ARBA00022900"/>
    </source>
</evidence>
<dbReference type="Gene3D" id="2.60.40.1930">
    <property type="match status" value="2"/>
</dbReference>
<dbReference type="GO" id="GO:0005615">
    <property type="term" value="C:extracellular space"/>
    <property type="evidence" value="ECO:0007669"/>
    <property type="project" value="InterPro"/>
</dbReference>
<keyword evidence="2" id="KW-0646">Protease inhibitor</keyword>
<keyword evidence="5" id="KW-1015">Disulfide bond</keyword>
<evidence type="ECO:0000256" key="3">
    <source>
        <dbReference type="ARBA" id="ARBA00022729"/>
    </source>
</evidence>
<evidence type="ECO:0000256" key="7">
    <source>
        <dbReference type="SAM" id="SignalP"/>
    </source>
</evidence>
<dbReference type="EMBL" id="VTPC01002050">
    <property type="protein sequence ID" value="KAF2900694.1"/>
    <property type="molecule type" value="Genomic_DNA"/>
</dbReference>
<dbReference type="InterPro" id="IPR047565">
    <property type="entry name" value="Alpha-macroglob_thiol-ester_cl"/>
</dbReference>
<dbReference type="InterPro" id="IPR001599">
    <property type="entry name" value="Macroglobln_a2"/>
</dbReference>
<dbReference type="Pfam" id="PF01835">
    <property type="entry name" value="MG2"/>
    <property type="match status" value="1"/>
</dbReference>
<dbReference type="CDD" id="cd02897">
    <property type="entry name" value="A2M_2"/>
    <property type="match status" value="1"/>
</dbReference>
<dbReference type="SMART" id="SM01361">
    <property type="entry name" value="A2M_recep"/>
    <property type="match status" value="1"/>
</dbReference>
<dbReference type="SMART" id="SM01419">
    <property type="entry name" value="Thiol-ester_cl"/>
    <property type="match status" value="1"/>
</dbReference>
<dbReference type="InterPro" id="IPR041555">
    <property type="entry name" value="MG3"/>
</dbReference>
<proteinExistence type="inferred from homology"/>
<dbReference type="SUPFAM" id="SSF49410">
    <property type="entry name" value="Alpha-macroglobulin receptor domain"/>
    <property type="match status" value="1"/>
</dbReference>
<dbReference type="PROSITE" id="PS00477">
    <property type="entry name" value="ALPHA_2_MACROGLOBULIN"/>
    <property type="match status" value="1"/>
</dbReference>
<dbReference type="InterPro" id="IPR050473">
    <property type="entry name" value="A2M/Complement_sys"/>
</dbReference>
<dbReference type="InterPro" id="IPR011625">
    <property type="entry name" value="A2M_N_BRD"/>
</dbReference>
<protein>
    <submittedName>
        <fullName evidence="11">Uncharacterized protein</fullName>
    </submittedName>
</protein>
<evidence type="ECO:0000256" key="5">
    <source>
        <dbReference type="ARBA" id="ARBA00023157"/>
    </source>
</evidence>
<dbReference type="Gene3D" id="2.60.40.10">
    <property type="entry name" value="Immunoglobulins"/>
    <property type="match status" value="1"/>
</dbReference>
<dbReference type="Pfam" id="PF07677">
    <property type="entry name" value="A2M_recep"/>
    <property type="match status" value="1"/>
</dbReference>
<dbReference type="InterPro" id="IPR013783">
    <property type="entry name" value="Ig-like_fold"/>
</dbReference>
<feature type="chain" id="PRO_5035480009" evidence="7">
    <location>
        <begin position="25"/>
        <end position="1585"/>
    </location>
</feature>
<organism evidence="11 12">
    <name type="scientific">Ignelater luminosus</name>
    <name type="common">Cucubano</name>
    <name type="synonym">Pyrophorus luminosus</name>
    <dbReference type="NCBI Taxonomy" id="2038154"/>
    <lineage>
        <taxon>Eukaryota</taxon>
        <taxon>Metazoa</taxon>
        <taxon>Ecdysozoa</taxon>
        <taxon>Arthropoda</taxon>
        <taxon>Hexapoda</taxon>
        <taxon>Insecta</taxon>
        <taxon>Pterygota</taxon>
        <taxon>Neoptera</taxon>
        <taxon>Endopterygota</taxon>
        <taxon>Coleoptera</taxon>
        <taxon>Polyphaga</taxon>
        <taxon>Elateriformia</taxon>
        <taxon>Elateroidea</taxon>
        <taxon>Elateridae</taxon>
        <taxon>Agrypninae</taxon>
        <taxon>Pyrophorini</taxon>
        <taxon>Ignelater</taxon>
    </lineage>
</organism>
<evidence type="ECO:0000313" key="12">
    <source>
        <dbReference type="Proteomes" id="UP000801492"/>
    </source>
</evidence>
<dbReference type="InterPro" id="IPR002890">
    <property type="entry name" value="MG2"/>
</dbReference>
<evidence type="ECO:0000256" key="6">
    <source>
        <dbReference type="ARBA" id="ARBA00023180"/>
    </source>
</evidence>
<feature type="domain" description="Alpha-2-macroglobulin" evidence="9">
    <location>
        <begin position="773"/>
        <end position="862"/>
    </location>
</feature>
<reference evidence="11" key="1">
    <citation type="submission" date="2019-08" db="EMBL/GenBank/DDBJ databases">
        <title>The genome of the North American firefly Photinus pyralis.</title>
        <authorList>
            <consortium name="Photinus pyralis genome working group"/>
            <person name="Fallon T.R."/>
            <person name="Sander Lower S.E."/>
            <person name="Weng J.-K."/>
        </authorList>
    </citation>
    <scope>NUCLEOTIDE SEQUENCE</scope>
    <source>
        <strain evidence="11">TRF0915ILg1</strain>
        <tissue evidence="11">Whole body</tissue>
    </source>
</reference>
<dbReference type="Gene3D" id="1.50.10.20">
    <property type="match status" value="1"/>
</dbReference>
<evidence type="ECO:0000259" key="10">
    <source>
        <dbReference type="SMART" id="SM01361"/>
    </source>
</evidence>
<dbReference type="SUPFAM" id="SSF48239">
    <property type="entry name" value="Terpenoid cyclases/Protein prenyltransferases"/>
    <property type="match status" value="1"/>
</dbReference>
<name>A0A8K0DAE1_IGNLU</name>
<evidence type="ECO:0000259" key="9">
    <source>
        <dbReference type="SMART" id="SM01360"/>
    </source>
</evidence>
<dbReference type="SUPFAM" id="SSF81296">
    <property type="entry name" value="E set domains"/>
    <property type="match status" value="1"/>
</dbReference>
<dbReference type="InterPro" id="IPR009048">
    <property type="entry name" value="A-macroglobulin_rcpt-bd"/>
</dbReference>
<dbReference type="InterPro" id="IPR011626">
    <property type="entry name" value="Alpha-macroglobulin_TED"/>
</dbReference>
<evidence type="ECO:0000256" key="2">
    <source>
        <dbReference type="ARBA" id="ARBA00022690"/>
    </source>
</evidence>
<dbReference type="Gene3D" id="2.60.120.1540">
    <property type="match status" value="1"/>
</dbReference>
<dbReference type="PANTHER" id="PTHR11412">
    <property type="entry name" value="MACROGLOBULIN / COMPLEMENT"/>
    <property type="match status" value="1"/>
</dbReference>
<accession>A0A8K0DAE1</accession>
<feature type="domain" description="Alpha-2-macroglobulin bait region" evidence="8">
    <location>
        <begin position="462"/>
        <end position="631"/>
    </location>
</feature>
<dbReference type="Pfam" id="PF17791">
    <property type="entry name" value="MG3"/>
    <property type="match status" value="1"/>
</dbReference>
<dbReference type="InterPro" id="IPR014756">
    <property type="entry name" value="Ig_E-set"/>
</dbReference>
<evidence type="ECO:0000313" key="11">
    <source>
        <dbReference type="EMBL" id="KAF2900694.1"/>
    </source>
</evidence>
<dbReference type="InterPro" id="IPR036595">
    <property type="entry name" value="A-macroglobulin_rcpt-bd_sf"/>
</dbReference>
<dbReference type="Proteomes" id="UP000801492">
    <property type="component" value="Unassembled WGS sequence"/>
</dbReference>